<keyword evidence="3" id="KW-1185">Reference proteome</keyword>
<evidence type="ECO:0000313" key="3">
    <source>
        <dbReference type="Proteomes" id="UP001218218"/>
    </source>
</evidence>
<comment type="caution">
    <text evidence="2">The sequence shown here is derived from an EMBL/GenBank/DDBJ whole genome shotgun (WGS) entry which is preliminary data.</text>
</comment>
<protein>
    <submittedName>
        <fullName evidence="2">Uncharacterized protein</fullName>
    </submittedName>
</protein>
<name>A0AAD6ZC72_9AGAR</name>
<evidence type="ECO:0000313" key="2">
    <source>
        <dbReference type="EMBL" id="KAJ7314925.1"/>
    </source>
</evidence>
<sequence>MLHHATSSETMLPQPAHEVVATMPTYRRTLSLNELSYFLPSRANGANDMFNRVTVHGPASLISPLRASMAWAILRLRHSLMACRVEMQPGCYDDAQFVYTPPSSPSQALCEATACVRILDGVPGPELSRSFLCGPRTLSSDRLSLLTIARHGQVSPGIWEFDIVVMFAHMIIDGIAMQESIQLILELLGGSDTPRGAPRTDAELAKLLAAEWAQRWGAKRHAHDAIVAATEVRIMGLSQSKFQEAAWKVDNQNVQRRFIGGHTFPRTKSTFTNFRFIQTQFDVSQTTAIFAQCKANRTSVANMTFALTNFAWIRLCAAHPEINAPKGLPTLIYTAVNLRRYLKAASPLESPMSLALDYYNVVLPAILPADADPTKMFWARGREAQRQIMGYAQSPLLTQRAMVNSKVRGVRAKAWARIDDEADGTLPRTPRAPPAAPPAVTTPATAAPSLALLGFSHSGNWDQIYRHDAFAPIRLVAAVGAARNKPSGTLAYTWTFLGRLNLSFLWDEAGFPPGLMEEFRRYLIDGVHEYVLNDPSLKGTANEVDCLVAEPLKVAAKL</sequence>
<dbReference type="Gene3D" id="3.30.559.10">
    <property type="entry name" value="Chloramphenicol acetyltransferase-like domain"/>
    <property type="match status" value="1"/>
</dbReference>
<gene>
    <name evidence="2" type="ORF">DFH08DRAFT_820898</name>
</gene>
<dbReference type="AlphaFoldDB" id="A0AAD6ZC72"/>
<organism evidence="2 3">
    <name type="scientific">Mycena albidolilacea</name>
    <dbReference type="NCBI Taxonomy" id="1033008"/>
    <lineage>
        <taxon>Eukaryota</taxon>
        <taxon>Fungi</taxon>
        <taxon>Dikarya</taxon>
        <taxon>Basidiomycota</taxon>
        <taxon>Agaricomycotina</taxon>
        <taxon>Agaricomycetes</taxon>
        <taxon>Agaricomycetidae</taxon>
        <taxon>Agaricales</taxon>
        <taxon>Marasmiineae</taxon>
        <taxon>Mycenaceae</taxon>
        <taxon>Mycena</taxon>
    </lineage>
</organism>
<dbReference type="EMBL" id="JARIHO010000064">
    <property type="protein sequence ID" value="KAJ7314925.1"/>
    <property type="molecule type" value="Genomic_DNA"/>
</dbReference>
<dbReference type="InterPro" id="IPR023213">
    <property type="entry name" value="CAT-like_dom_sf"/>
</dbReference>
<proteinExistence type="predicted"/>
<reference evidence="2" key="1">
    <citation type="submission" date="2023-03" db="EMBL/GenBank/DDBJ databases">
        <title>Massive genome expansion in bonnet fungi (Mycena s.s.) driven by repeated elements and novel gene families across ecological guilds.</title>
        <authorList>
            <consortium name="Lawrence Berkeley National Laboratory"/>
            <person name="Harder C.B."/>
            <person name="Miyauchi S."/>
            <person name="Viragh M."/>
            <person name="Kuo A."/>
            <person name="Thoen E."/>
            <person name="Andreopoulos B."/>
            <person name="Lu D."/>
            <person name="Skrede I."/>
            <person name="Drula E."/>
            <person name="Henrissat B."/>
            <person name="Morin E."/>
            <person name="Kohler A."/>
            <person name="Barry K."/>
            <person name="LaButti K."/>
            <person name="Morin E."/>
            <person name="Salamov A."/>
            <person name="Lipzen A."/>
            <person name="Mereny Z."/>
            <person name="Hegedus B."/>
            <person name="Baldrian P."/>
            <person name="Stursova M."/>
            <person name="Weitz H."/>
            <person name="Taylor A."/>
            <person name="Grigoriev I.V."/>
            <person name="Nagy L.G."/>
            <person name="Martin F."/>
            <person name="Kauserud H."/>
        </authorList>
    </citation>
    <scope>NUCLEOTIDE SEQUENCE</scope>
    <source>
        <strain evidence="2">CBHHK002</strain>
    </source>
</reference>
<evidence type="ECO:0000256" key="1">
    <source>
        <dbReference type="SAM" id="MobiDB-lite"/>
    </source>
</evidence>
<accession>A0AAD6ZC72</accession>
<dbReference type="Proteomes" id="UP001218218">
    <property type="component" value="Unassembled WGS sequence"/>
</dbReference>
<feature type="region of interest" description="Disordered" evidence="1">
    <location>
        <begin position="422"/>
        <end position="441"/>
    </location>
</feature>